<keyword evidence="2" id="KW-1185">Reference proteome</keyword>
<evidence type="ECO:0000313" key="2">
    <source>
        <dbReference type="Proteomes" id="UP001240697"/>
    </source>
</evidence>
<dbReference type="EMBL" id="CP125947">
    <property type="protein sequence ID" value="WHS63450.1"/>
    <property type="molecule type" value="Genomic_DNA"/>
</dbReference>
<dbReference type="Proteomes" id="UP001240697">
    <property type="component" value="Chromosome"/>
</dbReference>
<proteinExistence type="predicted"/>
<gene>
    <name evidence="1" type="ORF">QMY55_12875</name>
</gene>
<accession>A0ABY8SL66</accession>
<sequence length="88" mass="9202">MREWDGGYADLVFKVASVKEGDSKKPCPAAASALPQTVAHVTQIWATIRFIAAHALPQGAATGLTAKTECSAISITMANIASLPSHHD</sequence>
<dbReference type="RefSeq" id="WP_283484604.1">
    <property type="nucleotide sequence ID" value="NZ_CP125947.1"/>
</dbReference>
<evidence type="ECO:0000313" key="1">
    <source>
        <dbReference type="EMBL" id="WHS63450.1"/>
    </source>
</evidence>
<reference evidence="1 2" key="1">
    <citation type="submission" date="2023-05" db="EMBL/GenBank/DDBJ databases">
        <authorList>
            <person name="Yin Y."/>
            <person name="Lu Z."/>
        </authorList>
    </citation>
    <scope>NUCLEOTIDE SEQUENCE [LARGE SCALE GENOMIC DNA]</scope>
    <source>
        <strain evidence="1 2">ZM22</strain>
    </source>
</reference>
<name>A0ABY8SL66_9BURK</name>
<organism evidence="1 2">
    <name type="scientific">Comamonas resistens</name>
    <dbReference type="NCBI Taxonomy" id="3046670"/>
    <lineage>
        <taxon>Bacteria</taxon>
        <taxon>Pseudomonadati</taxon>
        <taxon>Pseudomonadota</taxon>
        <taxon>Betaproteobacteria</taxon>
        <taxon>Burkholderiales</taxon>
        <taxon>Comamonadaceae</taxon>
        <taxon>Comamonas</taxon>
    </lineage>
</organism>
<protein>
    <submittedName>
        <fullName evidence="1">Uncharacterized protein</fullName>
    </submittedName>
</protein>